<dbReference type="RefSeq" id="XP_049142755.1">
    <property type="nucleotide sequence ID" value="XM_049285612.1"/>
</dbReference>
<organism evidence="3 4">
    <name type="scientific">Colletotrichum lupini</name>
    <dbReference type="NCBI Taxonomy" id="145971"/>
    <lineage>
        <taxon>Eukaryota</taxon>
        <taxon>Fungi</taxon>
        <taxon>Dikarya</taxon>
        <taxon>Ascomycota</taxon>
        <taxon>Pezizomycotina</taxon>
        <taxon>Sordariomycetes</taxon>
        <taxon>Hypocreomycetidae</taxon>
        <taxon>Glomerellales</taxon>
        <taxon>Glomerellaceae</taxon>
        <taxon>Colletotrichum</taxon>
        <taxon>Colletotrichum acutatum species complex</taxon>
    </lineage>
</organism>
<dbReference type="GO" id="GO:0032259">
    <property type="term" value="P:methylation"/>
    <property type="evidence" value="ECO:0007669"/>
    <property type="project" value="UniProtKB-KW"/>
</dbReference>
<accession>A0A9Q8WFQ4</accession>
<dbReference type="Proteomes" id="UP000830671">
    <property type="component" value="Chromosome 3"/>
</dbReference>
<reference evidence="3" key="1">
    <citation type="journal article" date="2021" name="Mol. Plant Microbe Interact.">
        <title>Complete Genome Sequence of the Plant-Pathogenic Fungus Colletotrichum lupini.</title>
        <authorList>
            <person name="Baroncelli R."/>
            <person name="Pensec F."/>
            <person name="Da Lio D."/>
            <person name="Boufleur T."/>
            <person name="Vicente I."/>
            <person name="Sarrocco S."/>
            <person name="Picot A."/>
            <person name="Baraldi E."/>
            <person name="Sukno S."/>
            <person name="Thon M."/>
            <person name="Le Floch G."/>
        </authorList>
    </citation>
    <scope>NUCLEOTIDE SEQUENCE</scope>
    <source>
        <strain evidence="3">IMI 504893</strain>
    </source>
</reference>
<dbReference type="InterPro" id="IPR029063">
    <property type="entry name" value="SAM-dependent_MTases_sf"/>
</dbReference>
<dbReference type="KEGG" id="clup:CLUP02_06613"/>
<evidence type="ECO:0000256" key="2">
    <source>
        <dbReference type="SAM" id="MobiDB-lite"/>
    </source>
</evidence>
<name>A0A9Q8WFQ4_9PEZI</name>
<gene>
    <name evidence="3" type="ORF">CLUP02_06613</name>
</gene>
<feature type="compositionally biased region" description="Low complexity" evidence="2">
    <location>
        <begin position="49"/>
        <end position="66"/>
    </location>
</feature>
<evidence type="ECO:0000313" key="3">
    <source>
        <dbReference type="EMBL" id="UQC81127.1"/>
    </source>
</evidence>
<feature type="region of interest" description="Disordered" evidence="2">
    <location>
        <begin position="49"/>
        <end position="144"/>
    </location>
</feature>
<dbReference type="SUPFAM" id="SSF53335">
    <property type="entry name" value="S-adenosyl-L-methionine-dependent methyltransferases"/>
    <property type="match status" value="1"/>
</dbReference>
<dbReference type="GO" id="GO:0008168">
    <property type="term" value="F:methyltransferase activity"/>
    <property type="evidence" value="ECO:0007669"/>
    <property type="project" value="UniProtKB-KW"/>
</dbReference>
<feature type="compositionally biased region" description="Polar residues" evidence="2">
    <location>
        <begin position="68"/>
        <end position="77"/>
    </location>
</feature>
<dbReference type="Gene3D" id="3.40.50.150">
    <property type="entry name" value="Vaccinia Virus protein VP39"/>
    <property type="match status" value="1"/>
</dbReference>
<feature type="compositionally biased region" description="Low complexity" evidence="2">
    <location>
        <begin position="79"/>
        <end position="109"/>
    </location>
</feature>
<dbReference type="EMBL" id="CP019475">
    <property type="protein sequence ID" value="UQC81127.1"/>
    <property type="molecule type" value="Genomic_DNA"/>
</dbReference>
<sequence>MAEAVAIDCRDTGPVCVTETQEMAGSPSPQPTTPLANVAGVDAAVQTVASPPTAASSPAVTSEPVATSRVTVSSGPADTSEATVSSETAETAEPTATSEPVATPTPTSPLAVQNSPPGTAATPTANTPGLIEASDDGASTDGSTIDERITNYSASLTSSVVDYPVEYGRRYHAFRPGSYSFPNDEREMERLDIAHALMVRSIGNRLFLAPLRAETLHRVLDIGTGTGIWSVEMGDIFENAEIIGNDLSPIQPGWVPANVRFEIDDVESPWINEHKYDYIFCRYMIISIQDWPRLIRNMYDNVNPGGWVEFQDMDGLYYSDDGTYTEDHATRQWNRQYIDACEAMGRTARPGPQLEGWVRDAGFQNITHQRFKVPIGPWAKDEYYADVGMLNLVQLLEGLEGFTLKIFCGFLGQTKEEVMVLLARVRKELKEGACHAIFDHHVVYAQKPFEEEGNNGGVPPPV</sequence>
<dbReference type="CDD" id="cd02440">
    <property type="entry name" value="AdoMet_MTases"/>
    <property type="match status" value="1"/>
</dbReference>
<dbReference type="GeneID" id="73340622"/>
<dbReference type="PANTHER" id="PTHR43591">
    <property type="entry name" value="METHYLTRANSFERASE"/>
    <property type="match status" value="1"/>
</dbReference>
<comment type="similarity">
    <text evidence="1">Belongs to the methyltransferase superfamily. LaeA methyltransferase family.</text>
</comment>
<keyword evidence="3" id="KW-0808">Transferase</keyword>
<keyword evidence="3" id="KW-0489">Methyltransferase</keyword>
<feature type="compositionally biased region" description="Low complexity" evidence="2">
    <location>
        <begin position="116"/>
        <end position="129"/>
    </location>
</feature>
<dbReference type="Pfam" id="PF13489">
    <property type="entry name" value="Methyltransf_23"/>
    <property type="match status" value="1"/>
</dbReference>
<evidence type="ECO:0000256" key="1">
    <source>
        <dbReference type="ARBA" id="ARBA00038158"/>
    </source>
</evidence>
<protein>
    <submittedName>
        <fullName evidence="3">Methyltransferase domain-containing protein</fullName>
    </submittedName>
</protein>
<proteinExistence type="inferred from homology"/>
<evidence type="ECO:0000313" key="4">
    <source>
        <dbReference type="Proteomes" id="UP000830671"/>
    </source>
</evidence>
<dbReference type="AlphaFoldDB" id="A0A9Q8WFQ4"/>
<keyword evidence="4" id="KW-1185">Reference proteome</keyword>
<dbReference type="PANTHER" id="PTHR43591:SF10">
    <property type="entry name" value="ABC TRANSMEMBRANE TYPE-1 DOMAIN-CONTAINING PROTEIN-RELATED"/>
    <property type="match status" value="1"/>
</dbReference>